<reference evidence="3 4" key="1">
    <citation type="submission" date="2016-10" db="EMBL/GenBank/DDBJ databases">
        <authorList>
            <person name="de Groot N.N."/>
        </authorList>
    </citation>
    <scope>NUCLEOTIDE SEQUENCE [LARGE SCALE GENOMIC DNA]</scope>
    <source>
        <strain evidence="3 4">DSM 22489</strain>
    </source>
</reference>
<organism evidence="3 4">
    <name type="scientific">Bryocella elongata</name>
    <dbReference type="NCBI Taxonomy" id="863522"/>
    <lineage>
        <taxon>Bacteria</taxon>
        <taxon>Pseudomonadati</taxon>
        <taxon>Acidobacteriota</taxon>
        <taxon>Terriglobia</taxon>
        <taxon>Terriglobales</taxon>
        <taxon>Acidobacteriaceae</taxon>
        <taxon>Bryocella</taxon>
    </lineage>
</organism>
<name>A0A1H5W7K0_9BACT</name>
<comment type="similarity">
    <text evidence="1">Belongs to the cycloisomerase 2 family.</text>
</comment>
<dbReference type="Gene3D" id="2.130.10.10">
    <property type="entry name" value="YVTN repeat-like/Quinoprotein amine dehydrogenase"/>
    <property type="match status" value="1"/>
</dbReference>
<protein>
    <submittedName>
        <fullName evidence="3">6-phosphogluconolactonase, cycloisomerase 2 family</fullName>
    </submittedName>
</protein>
<dbReference type="GO" id="GO:0016853">
    <property type="term" value="F:isomerase activity"/>
    <property type="evidence" value="ECO:0007669"/>
    <property type="project" value="UniProtKB-KW"/>
</dbReference>
<keyword evidence="3" id="KW-0413">Isomerase</keyword>
<evidence type="ECO:0000313" key="3">
    <source>
        <dbReference type="EMBL" id="SEF95383.1"/>
    </source>
</evidence>
<dbReference type="Pfam" id="PF10282">
    <property type="entry name" value="Lactonase"/>
    <property type="match status" value="1"/>
</dbReference>
<dbReference type="SUPFAM" id="SSF51004">
    <property type="entry name" value="C-terminal (heme d1) domain of cytochrome cd1-nitrite reductase"/>
    <property type="match status" value="1"/>
</dbReference>
<evidence type="ECO:0000313" key="4">
    <source>
        <dbReference type="Proteomes" id="UP000236728"/>
    </source>
</evidence>
<sequence>MQTEMWTRRKFLVGAAAMPLAMRGMAKGLQVGPTPKWVLLGTDTGKGIYRASWNASTGELGSIELAVESERPNFFVRHPHLPVVYTVNESTTPVGGISSFRLDAAKGGLTPINRVDSHGAGPCALGIDHTGKQLFVADYGGGAFAAYHLEADGKIGPVGGTLACQGVDAAACGPLGPVKDRQNAPHLHCAVVAPGNDFVLVCDLGDDAIEIFPLHHSGAAITSTPQRVAARTGSGPRHIAFHPSGRWFYVAHELDCTLDIYDWKVAEGKATATLRPGSVVFTLKPGTGLAGNSGCEIQVSRDGRFVYACSRGVDEITVYAVGREGDLTELQRVSSGGRIPRYFALDPTERWLACTNQGAADSGAGATVSIYHRDSATGKLSETPRVVAAPTPMFVLWV</sequence>
<dbReference type="Proteomes" id="UP000236728">
    <property type="component" value="Unassembled WGS sequence"/>
</dbReference>
<dbReference type="InterPro" id="IPR015943">
    <property type="entry name" value="WD40/YVTN_repeat-like_dom_sf"/>
</dbReference>
<dbReference type="OrthoDB" id="9790815at2"/>
<dbReference type="InterPro" id="IPR050282">
    <property type="entry name" value="Cycloisomerase_2"/>
</dbReference>
<dbReference type="InterPro" id="IPR019405">
    <property type="entry name" value="Lactonase_7-beta_prop"/>
</dbReference>
<accession>A0A1H5W7K0</accession>
<dbReference type="PANTHER" id="PTHR30344">
    <property type="entry name" value="6-PHOSPHOGLUCONOLACTONASE-RELATED"/>
    <property type="match status" value="1"/>
</dbReference>
<keyword evidence="4" id="KW-1185">Reference proteome</keyword>
<dbReference type="PANTHER" id="PTHR30344:SF1">
    <property type="entry name" value="6-PHOSPHOGLUCONOLACTONASE"/>
    <property type="match status" value="1"/>
</dbReference>
<dbReference type="InterPro" id="IPR011048">
    <property type="entry name" value="Haem_d1_sf"/>
</dbReference>
<dbReference type="GO" id="GO:0017057">
    <property type="term" value="F:6-phosphogluconolactonase activity"/>
    <property type="evidence" value="ECO:0007669"/>
    <property type="project" value="TreeGrafter"/>
</dbReference>
<evidence type="ECO:0000256" key="2">
    <source>
        <dbReference type="ARBA" id="ARBA00022526"/>
    </source>
</evidence>
<dbReference type="AlphaFoldDB" id="A0A1H5W7K0"/>
<evidence type="ECO:0000256" key="1">
    <source>
        <dbReference type="ARBA" id="ARBA00005564"/>
    </source>
</evidence>
<proteinExistence type="inferred from homology"/>
<keyword evidence="2" id="KW-0313">Glucose metabolism</keyword>
<dbReference type="RefSeq" id="WP_103932397.1">
    <property type="nucleotide sequence ID" value="NZ_FNVA01000002.1"/>
</dbReference>
<dbReference type="EMBL" id="FNVA01000002">
    <property type="protein sequence ID" value="SEF95383.1"/>
    <property type="molecule type" value="Genomic_DNA"/>
</dbReference>
<gene>
    <name evidence="3" type="ORF">SAMN05421819_1468</name>
</gene>
<keyword evidence="2" id="KW-0119">Carbohydrate metabolism</keyword>
<dbReference type="GO" id="GO:0006006">
    <property type="term" value="P:glucose metabolic process"/>
    <property type="evidence" value="ECO:0007669"/>
    <property type="project" value="UniProtKB-KW"/>
</dbReference>